<dbReference type="Proteomes" id="UP001328107">
    <property type="component" value="Unassembled WGS sequence"/>
</dbReference>
<dbReference type="Gene3D" id="2.130.10.10">
    <property type="entry name" value="YVTN repeat-like/Quinoprotein amine dehydrogenase"/>
    <property type="match status" value="1"/>
</dbReference>
<protein>
    <recommendedName>
        <fullName evidence="5">WD40 domain-containing protein</fullName>
    </recommendedName>
</protein>
<dbReference type="AlphaFoldDB" id="A0AAN5D6W5"/>
<evidence type="ECO:0000313" key="4">
    <source>
        <dbReference type="Proteomes" id="UP001328107"/>
    </source>
</evidence>
<evidence type="ECO:0000313" key="3">
    <source>
        <dbReference type="EMBL" id="GMR57155.1"/>
    </source>
</evidence>
<reference evidence="4" key="1">
    <citation type="submission" date="2022-10" db="EMBL/GenBank/DDBJ databases">
        <title>Genome assembly of Pristionchus species.</title>
        <authorList>
            <person name="Yoshida K."/>
            <person name="Sommer R.J."/>
        </authorList>
    </citation>
    <scope>NUCLEOTIDE SEQUENCE [LARGE SCALE GENOMIC DNA]</scope>
    <source>
        <strain evidence="4">RS5460</strain>
    </source>
</reference>
<dbReference type="PANTHER" id="PTHR19919">
    <property type="entry name" value="WD REPEAT CONTAINING PROTEIN"/>
    <property type="match status" value="1"/>
</dbReference>
<gene>
    <name evidence="3" type="ORF">PMAYCL1PPCAC_27350</name>
</gene>
<dbReference type="InterPro" id="IPR045159">
    <property type="entry name" value="DCAF7-like"/>
</dbReference>
<proteinExistence type="predicted"/>
<organism evidence="3 4">
    <name type="scientific">Pristionchus mayeri</name>
    <dbReference type="NCBI Taxonomy" id="1317129"/>
    <lineage>
        <taxon>Eukaryota</taxon>
        <taxon>Metazoa</taxon>
        <taxon>Ecdysozoa</taxon>
        <taxon>Nematoda</taxon>
        <taxon>Chromadorea</taxon>
        <taxon>Rhabditida</taxon>
        <taxon>Rhabditina</taxon>
        <taxon>Diplogasteromorpha</taxon>
        <taxon>Diplogasteroidea</taxon>
        <taxon>Neodiplogasteridae</taxon>
        <taxon>Pristionchus</taxon>
    </lineage>
</organism>
<evidence type="ECO:0000256" key="2">
    <source>
        <dbReference type="ARBA" id="ARBA00022737"/>
    </source>
</evidence>
<feature type="non-terminal residue" evidence="3">
    <location>
        <position position="66"/>
    </location>
</feature>
<keyword evidence="1" id="KW-0853">WD repeat</keyword>
<accession>A0AAN5D6W5</accession>
<evidence type="ECO:0000256" key="1">
    <source>
        <dbReference type="ARBA" id="ARBA00022574"/>
    </source>
</evidence>
<dbReference type="InterPro" id="IPR036322">
    <property type="entry name" value="WD40_repeat_dom_sf"/>
</dbReference>
<name>A0AAN5D6W5_9BILA</name>
<sequence>MTFSHQRKDSFVTVGADGSIRLFELRHLENSTILYEDVAHSPLLRIVWNKMDANYLATIAKDSKEV</sequence>
<dbReference type="EMBL" id="BTRK01000006">
    <property type="protein sequence ID" value="GMR57155.1"/>
    <property type="molecule type" value="Genomic_DNA"/>
</dbReference>
<dbReference type="SUPFAM" id="SSF50978">
    <property type="entry name" value="WD40 repeat-like"/>
    <property type="match status" value="1"/>
</dbReference>
<comment type="caution">
    <text evidence="3">The sequence shown here is derived from an EMBL/GenBank/DDBJ whole genome shotgun (WGS) entry which is preliminary data.</text>
</comment>
<evidence type="ECO:0008006" key="5">
    <source>
        <dbReference type="Google" id="ProtNLM"/>
    </source>
</evidence>
<keyword evidence="2" id="KW-0677">Repeat</keyword>
<dbReference type="InterPro" id="IPR015943">
    <property type="entry name" value="WD40/YVTN_repeat-like_dom_sf"/>
</dbReference>
<keyword evidence="4" id="KW-1185">Reference proteome</keyword>